<dbReference type="InterPro" id="IPR011989">
    <property type="entry name" value="ARM-like"/>
</dbReference>
<feature type="region of interest" description="Disordered" evidence="1">
    <location>
        <begin position="566"/>
        <end position="589"/>
    </location>
</feature>
<protein>
    <submittedName>
        <fullName evidence="2">Integrator complex subunit 7</fullName>
    </submittedName>
</protein>
<dbReference type="InterPro" id="IPR016024">
    <property type="entry name" value="ARM-type_fold"/>
</dbReference>
<dbReference type="SUPFAM" id="SSF48371">
    <property type="entry name" value="ARM repeat"/>
    <property type="match status" value="1"/>
</dbReference>
<dbReference type="GO" id="GO:0032039">
    <property type="term" value="C:integrator complex"/>
    <property type="evidence" value="ECO:0007669"/>
    <property type="project" value="TreeGrafter"/>
</dbReference>
<sequence>MGSLHKISHPRNDSVNLSVLQKALQSGLASVRANALILLANKLNPDVTFGCMTAAELLLFFCADGDARVRATALNCLCNWAQYEKHKHNGTTNKRKYEWISDHWQQVYTLACKLITEDNSKVRQVSLRAIYLLGLRFGQHETPADTINLSGGSIENASLDMRLSPKKLNPYRPKLPSLVDDAFSRVCDRLQDPSRYVRQTAAGLIGDLAKFVSEESLLLTLEKTVMSDRQVKRFDRLNGGGGVDKSSLWGPVVGGSSGRPMHRAHQHPQAAAQSAPISVDSISLLSTGALGALINGLEDEFHEVRCATLSTVTQIAAYNARFASLCQDILVDMLTDDIQSVRLRAVNALQTVGDQVPILNDQVAIVTSALAEDSVVIRQRIHALLSRCRLVSPPCLLSLLDGLLANLRLYPEDRNSVWSCAAAVGRRHPFFVEVCVTSLLRTHPWLSDQEPFREDPAYITVLLLVLNAHPHAPGMAAHFPRHLATSQAYLRELVPHLLPKETMRFSFVWKPSTDLCLPYKRQRLDRGLSDDVDDTTGSQLFRFLTSTVGLLRRLLADCVHTLHQRRELPTSPDKSAGEPMDTDEKPAVSASELKRRLARLGQASRQELRVCQNSLGAPWLGDLPSWLNCLVTAAQCLLAATLHQTTNPKLFITLLRQVKKLSLRAEHLYLGLTPQEVAAVRGLRSALSSPGMLDASTVSRVLTELLDVCLRTEDIESCVGRIQKPHAQLLHPPPTKSDVDSTGAGQTPAGPLPEIRFTAVLATAAVRVRAIVTGLSLQQARSRVRVLYRRPDTAGKAQRQCSWLPPASAWEVLDGPLMEPGGGELAHTTPHTKAPRLELQTTLELTASCWSDTATLEIGLGISVPTTEGNPDDDELAPAVISLLPPDVVAKVKLLPCDTSHRW</sequence>
<dbReference type="PANTHER" id="PTHR20938:SF0">
    <property type="entry name" value="INTEGRATOR COMPLEX SUBUNIT 4"/>
    <property type="match status" value="1"/>
</dbReference>
<feature type="region of interest" description="Disordered" evidence="1">
    <location>
        <begin position="726"/>
        <end position="750"/>
    </location>
</feature>
<dbReference type="WBParaSite" id="MCU_006303-RA">
    <property type="protein sequence ID" value="MCU_006303-RA"/>
    <property type="gene ID" value="MCU_006303"/>
</dbReference>
<dbReference type="PANTHER" id="PTHR20938">
    <property type="entry name" value="INTEGRATOR COMPLEX SUBUNIT 4"/>
    <property type="match status" value="1"/>
</dbReference>
<name>A0A5K3F8H2_MESCO</name>
<reference evidence="2" key="1">
    <citation type="submission" date="2019-11" db="UniProtKB">
        <authorList>
            <consortium name="WormBaseParasite"/>
        </authorList>
    </citation>
    <scope>IDENTIFICATION</scope>
</reference>
<evidence type="ECO:0000313" key="2">
    <source>
        <dbReference type="WBParaSite" id="MCU_006303-RA"/>
    </source>
</evidence>
<dbReference type="GO" id="GO:0016180">
    <property type="term" value="P:snRNA processing"/>
    <property type="evidence" value="ECO:0007669"/>
    <property type="project" value="TreeGrafter"/>
</dbReference>
<proteinExistence type="predicted"/>
<accession>A0A5K3F8H2</accession>
<dbReference type="AlphaFoldDB" id="A0A5K3F8H2"/>
<evidence type="ECO:0000256" key="1">
    <source>
        <dbReference type="SAM" id="MobiDB-lite"/>
    </source>
</evidence>
<organism evidence="2">
    <name type="scientific">Mesocestoides corti</name>
    <name type="common">Flatworm</name>
    <dbReference type="NCBI Taxonomy" id="53468"/>
    <lineage>
        <taxon>Eukaryota</taxon>
        <taxon>Metazoa</taxon>
        <taxon>Spiralia</taxon>
        <taxon>Lophotrochozoa</taxon>
        <taxon>Platyhelminthes</taxon>
        <taxon>Cestoda</taxon>
        <taxon>Eucestoda</taxon>
        <taxon>Cyclophyllidea</taxon>
        <taxon>Mesocestoididae</taxon>
        <taxon>Mesocestoides</taxon>
    </lineage>
</organism>
<dbReference type="Gene3D" id="1.25.10.10">
    <property type="entry name" value="Leucine-rich Repeat Variant"/>
    <property type="match status" value="2"/>
</dbReference>